<keyword evidence="2" id="KW-0479">Metal-binding</keyword>
<dbReference type="InterPro" id="IPR051121">
    <property type="entry name" value="FAH"/>
</dbReference>
<dbReference type="RefSeq" id="WP_103873005.1">
    <property type="nucleotide sequence ID" value="NZ_FNUY01000005.1"/>
</dbReference>
<dbReference type="GO" id="GO:0016787">
    <property type="term" value="F:hydrolase activity"/>
    <property type="evidence" value="ECO:0007669"/>
    <property type="project" value="UniProtKB-KW"/>
</dbReference>
<name>A0A1H5ZXU4_9HYPH</name>
<dbReference type="Gene3D" id="3.90.850.10">
    <property type="entry name" value="Fumarylacetoacetase-like, C-terminal domain"/>
    <property type="match status" value="1"/>
</dbReference>
<dbReference type="EMBL" id="FNUY01000005">
    <property type="protein sequence ID" value="SEG41318.1"/>
    <property type="molecule type" value="Genomic_DNA"/>
</dbReference>
<evidence type="ECO:0000313" key="4">
    <source>
        <dbReference type="Proteomes" id="UP000236743"/>
    </source>
</evidence>
<dbReference type="OrthoDB" id="9779415at2"/>
<gene>
    <name evidence="3" type="ORF">SAMN04488115_10588</name>
</gene>
<keyword evidence="4" id="KW-1185">Reference proteome</keyword>
<protein>
    <submittedName>
        <fullName evidence="3">Fumarylacetoacetate (FAA) hydrolase family protein</fullName>
    </submittedName>
</protein>
<sequence length="392" mass="41203">MPSFSLTPDHALPADAAAATLLGRVWRPDVAGPAVVAVRDGQLIDVTREFPTSRDLCEAGDPAAALRAAKGESLGSLADILANTPVDGRDANKAWLLSPLDLQAVKAAGVTFAVSMLERVIEEKARGNPAAAATIRGEIGKLIGDDLSKLKPGSPEAMHLKDVLIKQGAWSQYLEVGIGPDAEIFTKAPPMSSVGTGFDAGLHPASTWNNPEPEIVLIVASDGRIVGASLGNDVNLRDVEGRSALLLGKAKDNNAAAAVGPFIRLFDAGFTLDHVRNTTVTLTVEGEDGFKLEGSSSIAKISRDPADLAAQMIGPHHQYPDGAALYLGTMFAPIKDRDTVGGGFTHKYGDIVTIAAPELGALVNRMRRTDACEPWTFGASHLMRNLAKRGLL</sequence>
<dbReference type="InterPro" id="IPR036663">
    <property type="entry name" value="Fumarylacetoacetase_C_sf"/>
</dbReference>
<dbReference type="GO" id="GO:0046872">
    <property type="term" value="F:metal ion binding"/>
    <property type="evidence" value="ECO:0007669"/>
    <property type="project" value="UniProtKB-KW"/>
</dbReference>
<comment type="similarity">
    <text evidence="1">Belongs to the FAH family.</text>
</comment>
<accession>A0A1H5ZXU4</accession>
<evidence type="ECO:0000313" key="3">
    <source>
        <dbReference type="EMBL" id="SEG41318.1"/>
    </source>
</evidence>
<dbReference type="Proteomes" id="UP000236743">
    <property type="component" value="Unassembled WGS sequence"/>
</dbReference>
<proteinExistence type="inferred from homology"/>
<organism evidence="3 4">
    <name type="scientific">Bosea lathyri</name>
    <dbReference type="NCBI Taxonomy" id="1036778"/>
    <lineage>
        <taxon>Bacteria</taxon>
        <taxon>Pseudomonadati</taxon>
        <taxon>Pseudomonadota</taxon>
        <taxon>Alphaproteobacteria</taxon>
        <taxon>Hyphomicrobiales</taxon>
        <taxon>Boseaceae</taxon>
        <taxon>Bosea</taxon>
    </lineage>
</organism>
<dbReference type="PANTHER" id="PTHR42796:SF7">
    <property type="entry name" value="2-DEHYDRO-3-DEOXY-D-ARABINONATE DEHYDRATASE"/>
    <property type="match status" value="1"/>
</dbReference>
<dbReference type="SUPFAM" id="SSF56529">
    <property type="entry name" value="FAH"/>
    <property type="match status" value="1"/>
</dbReference>
<dbReference type="PANTHER" id="PTHR42796">
    <property type="entry name" value="FUMARYLACETOACETATE HYDROLASE DOMAIN-CONTAINING PROTEIN 2A-RELATED"/>
    <property type="match status" value="1"/>
</dbReference>
<evidence type="ECO:0000256" key="2">
    <source>
        <dbReference type="ARBA" id="ARBA00022723"/>
    </source>
</evidence>
<evidence type="ECO:0000256" key="1">
    <source>
        <dbReference type="ARBA" id="ARBA00010211"/>
    </source>
</evidence>
<keyword evidence="3" id="KW-0378">Hydrolase</keyword>
<dbReference type="AlphaFoldDB" id="A0A1H5ZXU4"/>
<reference evidence="3 4" key="1">
    <citation type="submission" date="2016-10" db="EMBL/GenBank/DDBJ databases">
        <authorList>
            <person name="de Groot N.N."/>
        </authorList>
    </citation>
    <scope>NUCLEOTIDE SEQUENCE [LARGE SCALE GENOMIC DNA]</scope>
    <source>
        <strain evidence="3 4">DSM 26656</strain>
    </source>
</reference>